<dbReference type="SUPFAM" id="SSF56112">
    <property type="entry name" value="Protein kinase-like (PK-like)"/>
    <property type="match status" value="1"/>
</dbReference>
<sequence length="94" mass="11345">FASGCLLWQGLKAATGKEKDARIKEKKESSSGESLYYRILPEEFATYINYTRRLHFDEKPDYSYLRRLLRRRFAAEGFKHDNVFDWTEKRFHEM</sequence>
<dbReference type="RefSeq" id="XP_003663783.1">
    <property type="nucleotide sequence ID" value="XM_003663735.1"/>
</dbReference>
<feature type="non-terminal residue" evidence="1">
    <location>
        <position position="1"/>
    </location>
</feature>
<dbReference type="STRING" id="573729.G2QGC4"/>
<evidence type="ECO:0000313" key="1">
    <source>
        <dbReference type="EMBL" id="AEO58538.1"/>
    </source>
</evidence>
<accession>G2QGC4</accession>
<dbReference type="Gene3D" id="1.10.510.10">
    <property type="entry name" value="Transferase(Phosphotransferase) domain 1"/>
    <property type="match status" value="1"/>
</dbReference>
<dbReference type="PANTHER" id="PTHR11909">
    <property type="entry name" value="CASEIN KINASE-RELATED"/>
    <property type="match status" value="1"/>
</dbReference>
<evidence type="ECO:0000313" key="2">
    <source>
        <dbReference type="Proteomes" id="UP000007322"/>
    </source>
</evidence>
<name>G2QGC4_THET4</name>
<gene>
    <name evidence="1" type="ORF">MYCTH_52807</name>
</gene>
<dbReference type="VEuPathDB" id="FungiDB:MYCTH_52807"/>
<dbReference type="InParanoid" id="G2QGC4"/>
<dbReference type="InterPro" id="IPR050235">
    <property type="entry name" value="CK1_Ser-Thr_kinase"/>
</dbReference>
<dbReference type="GeneID" id="11510073"/>
<dbReference type="OrthoDB" id="4587838at2759"/>
<dbReference type="OMA" id="VQIMESK"/>
<protein>
    <submittedName>
        <fullName evidence="1">Uncharacterized protein</fullName>
    </submittedName>
</protein>
<dbReference type="EMBL" id="CP003005">
    <property type="protein sequence ID" value="AEO58538.1"/>
    <property type="molecule type" value="Genomic_DNA"/>
</dbReference>
<reference evidence="1 2" key="1">
    <citation type="journal article" date="2011" name="Nat. Biotechnol.">
        <title>Comparative genomic analysis of the thermophilic biomass-degrading fungi Myceliophthora thermophila and Thielavia terrestris.</title>
        <authorList>
            <person name="Berka R.M."/>
            <person name="Grigoriev I.V."/>
            <person name="Otillar R."/>
            <person name="Salamov A."/>
            <person name="Grimwood J."/>
            <person name="Reid I."/>
            <person name="Ishmael N."/>
            <person name="John T."/>
            <person name="Darmond C."/>
            <person name="Moisan M.-C."/>
            <person name="Henrissat B."/>
            <person name="Coutinho P.M."/>
            <person name="Lombard V."/>
            <person name="Natvig D.O."/>
            <person name="Lindquist E."/>
            <person name="Schmutz J."/>
            <person name="Lucas S."/>
            <person name="Harris P."/>
            <person name="Powlowski J."/>
            <person name="Bellemare A."/>
            <person name="Taylor D."/>
            <person name="Butler G."/>
            <person name="de Vries R.P."/>
            <person name="Allijn I.E."/>
            <person name="van den Brink J."/>
            <person name="Ushinsky S."/>
            <person name="Storms R."/>
            <person name="Powell A.J."/>
            <person name="Paulsen I.T."/>
            <person name="Elbourne L.D.H."/>
            <person name="Baker S.E."/>
            <person name="Magnuson J."/>
            <person name="LaBoissiere S."/>
            <person name="Clutterbuck A.J."/>
            <person name="Martinez D."/>
            <person name="Wogulis M."/>
            <person name="de Leon A.L."/>
            <person name="Rey M.W."/>
            <person name="Tsang A."/>
        </authorList>
    </citation>
    <scope>NUCLEOTIDE SEQUENCE [LARGE SCALE GENOMIC DNA]</scope>
    <source>
        <strain evidence="2">ATCC 42464 / BCRC 31852 / DSM 1799</strain>
    </source>
</reference>
<proteinExistence type="predicted"/>
<dbReference type="HOGENOM" id="CLU_019279_5_1_1"/>
<dbReference type="InterPro" id="IPR011009">
    <property type="entry name" value="Kinase-like_dom_sf"/>
</dbReference>
<keyword evidence="2" id="KW-1185">Reference proteome</keyword>
<dbReference type="eggNOG" id="KOG1164">
    <property type="taxonomic scope" value="Eukaryota"/>
</dbReference>
<dbReference type="Proteomes" id="UP000007322">
    <property type="component" value="Chromosome 4"/>
</dbReference>
<dbReference type="KEGG" id="mtm:MYCTH_52807"/>
<organism evidence="1 2">
    <name type="scientific">Thermothelomyces thermophilus (strain ATCC 42464 / BCRC 31852 / DSM 1799)</name>
    <name type="common">Sporotrichum thermophile</name>
    <dbReference type="NCBI Taxonomy" id="573729"/>
    <lineage>
        <taxon>Eukaryota</taxon>
        <taxon>Fungi</taxon>
        <taxon>Dikarya</taxon>
        <taxon>Ascomycota</taxon>
        <taxon>Pezizomycotina</taxon>
        <taxon>Sordariomycetes</taxon>
        <taxon>Sordariomycetidae</taxon>
        <taxon>Sordariales</taxon>
        <taxon>Chaetomiaceae</taxon>
        <taxon>Thermothelomyces</taxon>
    </lineage>
</organism>
<dbReference type="AlphaFoldDB" id="G2QGC4"/>